<gene>
    <name evidence="1" type="ORF">A2W14_03370</name>
</gene>
<dbReference type="EMBL" id="MFJA01000022">
    <property type="protein sequence ID" value="OGG03590.1"/>
    <property type="molecule type" value="Genomic_DNA"/>
</dbReference>
<protein>
    <recommendedName>
        <fullName evidence="3">Glutamyl-tRNA amidotransferase</fullName>
    </recommendedName>
</protein>
<dbReference type="InterPro" id="IPR003789">
    <property type="entry name" value="Asn/Gln_tRNA_amidoTrase-B-like"/>
</dbReference>
<name>A0A1F5YTQ6_9BACT</name>
<dbReference type="STRING" id="1798371.A2W14_03370"/>
<organism evidence="1 2">
    <name type="scientific">Candidatus Gottesmanbacteria bacterium RBG_16_37_8</name>
    <dbReference type="NCBI Taxonomy" id="1798371"/>
    <lineage>
        <taxon>Bacteria</taxon>
        <taxon>Candidatus Gottesmaniibacteriota</taxon>
    </lineage>
</organism>
<evidence type="ECO:0000313" key="1">
    <source>
        <dbReference type="EMBL" id="OGG03590.1"/>
    </source>
</evidence>
<dbReference type="SUPFAM" id="SSF89095">
    <property type="entry name" value="GatB/YqeY motif"/>
    <property type="match status" value="1"/>
</dbReference>
<dbReference type="GO" id="GO:0016884">
    <property type="term" value="F:carbon-nitrogen ligase activity, with glutamine as amido-N-donor"/>
    <property type="evidence" value="ECO:0007669"/>
    <property type="project" value="InterPro"/>
</dbReference>
<dbReference type="Gene3D" id="1.10.10.410">
    <property type="match status" value="1"/>
</dbReference>
<evidence type="ECO:0000313" key="2">
    <source>
        <dbReference type="Proteomes" id="UP000176665"/>
    </source>
</evidence>
<dbReference type="InterPro" id="IPR019004">
    <property type="entry name" value="YqeY/Aim41"/>
</dbReference>
<dbReference type="Proteomes" id="UP000176665">
    <property type="component" value="Unassembled WGS sequence"/>
</dbReference>
<dbReference type="Gene3D" id="1.10.1510.10">
    <property type="entry name" value="Uncharacterised protein YqeY/AIM41 PF09424, N-terminal domain"/>
    <property type="match status" value="1"/>
</dbReference>
<dbReference type="InterPro" id="IPR042184">
    <property type="entry name" value="YqeY/Aim41_N"/>
</dbReference>
<comment type="caution">
    <text evidence="1">The sequence shown here is derived from an EMBL/GenBank/DDBJ whole genome shotgun (WGS) entry which is preliminary data.</text>
</comment>
<dbReference type="PANTHER" id="PTHR28055:SF1">
    <property type="entry name" value="ALTERED INHERITANCE OF MITOCHONDRIA PROTEIN 41, MITOCHONDRIAL"/>
    <property type="match status" value="1"/>
</dbReference>
<dbReference type="Pfam" id="PF09424">
    <property type="entry name" value="YqeY"/>
    <property type="match status" value="1"/>
</dbReference>
<sequence>MIKDDILKLIHKYLKEHNKERVGCLRYLLSQIKYKEIDLKKDITDEETYELLRKEVKKRREAIELFQKGNRPDLVLANLSEIKIIEEFLPPALPEEEIIKIIDDILAKSEGESHPGKIIGMVMSLSKGRAEGGIIAKLVQQKLNKS</sequence>
<accession>A0A1F5YTQ6</accession>
<evidence type="ECO:0008006" key="3">
    <source>
        <dbReference type="Google" id="ProtNLM"/>
    </source>
</evidence>
<proteinExistence type="predicted"/>
<dbReference type="PANTHER" id="PTHR28055">
    <property type="entry name" value="ALTERED INHERITANCE OF MITOCHONDRIA PROTEIN 41, MITOCHONDRIAL"/>
    <property type="match status" value="1"/>
</dbReference>
<reference evidence="1 2" key="1">
    <citation type="journal article" date="2016" name="Nat. Commun.">
        <title>Thousands of microbial genomes shed light on interconnected biogeochemical processes in an aquifer system.</title>
        <authorList>
            <person name="Anantharaman K."/>
            <person name="Brown C.T."/>
            <person name="Hug L.A."/>
            <person name="Sharon I."/>
            <person name="Castelle C.J."/>
            <person name="Probst A.J."/>
            <person name="Thomas B.C."/>
            <person name="Singh A."/>
            <person name="Wilkins M.J."/>
            <person name="Karaoz U."/>
            <person name="Brodie E.L."/>
            <person name="Williams K.H."/>
            <person name="Hubbard S.S."/>
            <person name="Banfield J.F."/>
        </authorList>
    </citation>
    <scope>NUCLEOTIDE SEQUENCE [LARGE SCALE GENOMIC DNA]</scope>
</reference>
<dbReference type="AlphaFoldDB" id="A0A1F5YTQ6"/>
<dbReference type="InterPro" id="IPR023168">
    <property type="entry name" value="GatB_Yqey_C_2"/>
</dbReference>